<sequence>MAAAGIIQPSDSPWVSPVMLVRKKDRSLRFCVDYRWLNDVTGKDSYPLWCIDDAINSVSSSTWFSVLDRRSSYCQTSFLGHVVSERGVSIDPAKVEAMEKWPSPMSTGEVHSFLGLASYYQRFIVGFANITRPLHQLTEKGQQFMWLPAS</sequence>
<dbReference type="InterPro" id="IPR043128">
    <property type="entry name" value="Rev_trsase/Diguanyl_cyclase"/>
</dbReference>
<dbReference type="Gene3D" id="3.30.70.270">
    <property type="match status" value="2"/>
</dbReference>
<dbReference type="CDD" id="cd01647">
    <property type="entry name" value="RT_LTR"/>
    <property type="match status" value="1"/>
</dbReference>
<gene>
    <name evidence="1" type="ORF">AAFF_G00364870</name>
</gene>
<evidence type="ECO:0008006" key="3">
    <source>
        <dbReference type="Google" id="ProtNLM"/>
    </source>
</evidence>
<evidence type="ECO:0000313" key="2">
    <source>
        <dbReference type="Proteomes" id="UP001221898"/>
    </source>
</evidence>
<dbReference type="InterPro" id="IPR050951">
    <property type="entry name" value="Retrovirus_Pol_polyprotein"/>
</dbReference>
<dbReference type="InterPro" id="IPR043502">
    <property type="entry name" value="DNA/RNA_pol_sf"/>
</dbReference>
<reference evidence="1" key="1">
    <citation type="journal article" date="2023" name="Science">
        <title>Genome structures resolve the early diversification of teleost fishes.</title>
        <authorList>
            <person name="Parey E."/>
            <person name="Louis A."/>
            <person name="Montfort J."/>
            <person name="Bouchez O."/>
            <person name="Roques C."/>
            <person name="Iampietro C."/>
            <person name="Lluch J."/>
            <person name="Castinel A."/>
            <person name="Donnadieu C."/>
            <person name="Desvignes T."/>
            <person name="Floi Bucao C."/>
            <person name="Jouanno E."/>
            <person name="Wen M."/>
            <person name="Mejri S."/>
            <person name="Dirks R."/>
            <person name="Jansen H."/>
            <person name="Henkel C."/>
            <person name="Chen W.J."/>
            <person name="Zahm M."/>
            <person name="Cabau C."/>
            <person name="Klopp C."/>
            <person name="Thompson A.W."/>
            <person name="Robinson-Rechavi M."/>
            <person name="Braasch I."/>
            <person name="Lecointre G."/>
            <person name="Bobe J."/>
            <person name="Postlethwait J.H."/>
            <person name="Berthelot C."/>
            <person name="Roest Crollius H."/>
            <person name="Guiguen Y."/>
        </authorList>
    </citation>
    <scope>NUCLEOTIDE SEQUENCE</scope>
    <source>
        <strain evidence="1">NC1722</strain>
    </source>
</reference>
<proteinExistence type="predicted"/>
<organism evidence="1 2">
    <name type="scientific">Aldrovandia affinis</name>
    <dbReference type="NCBI Taxonomy" id="143900"/>
    <lineage>
        <taxon>Eukaryota</taxon>
        <taxon>Metazoa</taxon>
        <taxon>Chordata</taxon>
        <taxon>Craniata</taxon>
        <taxon>Vertebrata</taxon>
        <taxon>Euteleostomi</taxon>
        <taxon>Actinopterygii</taxon>
        <taxon>Neopterygii</taxon>
        <taxon>Teleostei</taxon>
        <taxon>Notacanthiformes</taxon>
        <taxon>Halosauridae</taxon>
        <taxon>Aldrovandia</taxon>
    </lineage>
</organism>
<dbReference type="PANTHER" id="PTHR37984:SF5">
    <property type="entry name" value="PROTEIN NYNRIN-LIKE"/>
    <property type="match status" value="1"/>
</dbReference>
<comment type="caution">
    <text evidence="1">The sequence shown here is derived from an EMBL/GenBank/DDBJ whole genome shotgun (WGS) entry which is preliminary data.</text>
</comment>
<dbReference type="PANTHER" id="PTHR37984">
    <property type="entry name" value="PROTEIN CBG26694"/>
    <property type="match status" value="1"/>
</dbReference>
<keyword evidence="2" id="KW-1185">Reference proteome</keyword>
<evidence type="ECO:0000313" key="1">
    <source>
        <dbReference type="EMBL" id="KAJ8402815.1"/>
    </source>
</evidence>
<dbReference type="Gene3D" id="3.10.10.10">
    <property type="entry name" value="HIV Type 1 Reverse Transcriptase, subunit A, domain 1"/>
    <property type="match status" value="1"/>
</dbReference>
<dbReference type="AlphaFoldDB" id="A0AAD7SHP8"/>
<dbReference type="EMBL" id="JAINUG010000062">
    <property type="protein sequence ID" value="KAJ8402815.1"/>
    <property type="molecule type" value="Genomic_DNA"/>
</dbReference>
<dbReference type="Proteomes" id="UP001221898">
    <property type="component" value="Unassembled WGS sequence"/>
</dbReference>
<protein>
    <recommendedName>
        <fullName evidence="3">Mitochondrial protein</fullName>
    </recommendedName>
</protein>
<accession>A0AAD7SHP8</accession>
<dbReference type="SUPFAM" id="SSF56672">
    <property type="entry name" value="DNA/RNA polymerases"/>
    <property type="match status" value="1"/>
</dbReference>
<name>A0AAD7SHP8_9TELE</name>